<accession>A0A2P2R4L8</accession>
<organism evidence="1">
    <name type="scientific">Rhizophora mucronata</name>
    <name type="common">Asiatic mangrove</name>
    <dbReference type="NCBI Taxonomy" id="61149"/>
    <lineage>
        <taxon>Eukaryota</taxon>
        <taxon>Viridiplantae</taxon>
        <taxon>Streptophyta</taxon>
        <taxon>Embryophyta</taxon>
        <taxon>Tracheophyta</taxon>
        <taxon>Spermatophyta</taxon>
        <taxon>Magnoliopsida</taxon>
        <taxon>eudicotyledons</taxon>
        <taxon>Gunneridae</taxon>
        <taxon>Pentapetalae</taxon>
        <taxon>rosids</taxon>
        <taxon>fabids</taxon>
        <taxon>Malpighiales</taxon>
        <taxon>Rhizophoraceae</taxon>
        <taxon>Rhizophora</taxon>
    </lineage>
</organism>
<reference evidence="1" key="1">
    <citation type="submission" date="2018-02" db="EMBL/GenBank/DDBJ databases">
        <title>Rhizophora mucronata_Transcriptome.</title>
        <authorList>
            <person name="Meera S.P."/>
            <person name="Sreeshan A."/>
            <person name="Augustine A."/>
        </authorList>
    </citation>
    <scope>NUCLEOTIDE SEQUENCE</scope>
    <source>
        <tissue evidence="1">Leaf</tissue>
    </source>
</reference>
<name>A0A2P2R4L8_RHIMU</name>
<sequence length="29" mass="3513">MYDLELDQLDVKTSFLHGELEKQIYMKQP</sequence>
<evidence type="ECO:0000313" key="1">
    <source>
        <dbReference type="EMBL" id="MBX74138.1"/>
    </source>
</evidence>
<dbReference type="AlphaFoldDB" id="A0A2P2R4L8"/>
<dbReference type="EMBL" id="GGEC01093654">
    <property type="protein sequence ID" value="MBX74138.1"/>
    <property type="molecule type" value="Transcribed_RNA"/>
</dbReference>
<protein>
    <recommendedName>
        <fullName evidence="2">Reverse transcriptase Ty1/copia-type domain-containing protein</fullName>
    </recommendedName>
</protein>
<evidence type="ECO:0008006" key="2">
    <source>
        <dbReference type="Google" id="ProtNLM"/>
    </source>
</evidence>
<proteinExistence type="predicted"/>